<dbReference type="Proteomes" id="UP000747110">
    <property type="component" value="Unassembled WGS sequence"/>
</dbReference>
<dbReference type="PANTHER" id="PTHR35688:SF2">
    <property type="entry name" value="NAD(P)-LINKED OXIDOREDUCTASE SUPERFAMILY PROTEIN"/>
    <property type="match status" value="1"/>
</dbReference>
<evidence type="ECO:0000313" key="5">
    <source>
        <dbReference type="Proteomes" id="UP000747110"/>
    </source>
</evidence>
<evidence type="ECO:0000313" key="4">
    <source>
        <dbReference type="EMBL" id="GIL80234.1"/>
    </source>
</evidence>
<dbReference type="InterPro" id="IPR005182">
    <property type="entry name" value="YdbS-like_PH"/>
</dbReference>
<dbReference type="OrthoDB" id="3001at2759"/>
<reference evidence="4" key="1">
    <citation type="journal article" date="2021" name="Proc. Natl. Acad. Sci. U.S.A.">
        <title>Three genomes in the algal genus Volvox reveal the fate of a haploid sex-determining region after a transition to homothallism.</title>
        <authorList>
            <person name="Yamamoto K."/>
            <person name="Hamaji T."/>
            <person name="Kawai-Toyooka H."/>
            <person name="Matsuzaki R."/>
            <person name="Takahashi F."/>
            <person name="Nishimura Y."/>
            <person name="Kawachi M."/>
            <person name="Noguchi H."/>
            <person name="Minakuchi Y."/>
            <person name="Umen J.G."/>
            <person name="Toyoda A."/>
            <person name="Nozaki H."/>
        </authorList>
    </citation>
    <scope>NUCLEOTIDE SEQUENCE</scope>
    <source>
        <strain evidence="4">NIES-3786</strain>
    </source>
</reference>
<name>A0A8J4CK95_9CHLO</name>
<evidence type="ECO:0000259" key="3">
    <source>
        <dbReference type="Pfam" id="PF03703"/>
    </source>
</evidence>
<gene>
    <name evidence="4" type="ORF">Vretifemale_9412</name>
</gene>
<dbReference type="AlphaFoldDB" id="A0A8J4CK95"/>
<keyword evidence="5" id="KW-1185">Reference proteome</keyword>
<dbReference type="Pfam" id="PF03703">
    <property type="entry name" value="bPH_2"/>
    <property type="match status" value="1"/>
</dbReference>
<proteinExistence type="predicted"/>
<dbReference type="PANTHER" id="PTHR35688">
    <property type="entry name" value="NAD(P)-LINKED OXIDOREDUCTASE SUPERFAMILY PROTEIN"/>
    <property type="match status" value="1"/>
</dbReference>
<dbReference type="EMBL" id="BNCP01000017">
    <property type="protein sequence ID" value="GIL80234.1"/>
    <property type="molecule type" value="Genomic_DNA"/>
</dbReference>
<evidence type="ECO:0000256" key="2">
    <source>
        <dbReference type="SAM" id="Phobius"/>
    </source>
</evidence>
<feature type="domain" description="YdbS-like PH" evidence="3">
    <location>
        <begin position="170"/>
        <end position="240"/>
    </location>
</feature>
<protein>
    <recommendedName>
        <fullName evidence="3">YdbS-like PH domain-containing protein</fullName>
    </recommendedName>
</protein>
<keyword evidence="2" id="KW-0472">Membrane</keyword>
<evidence type="ECO:0000256" key="1">
    <source>
        <dbReference type="SAM" id="MobiDB-lite"/>
    </source>
</evidence>
<organism evidence="4 5">
    <name type="scientific">Volvox reticuliferus</name>
    <dbReference type="NCBI Taxonomy" id="1737510"/>
    <lineage>
        <taxon>Eukaryota</taxon>
        <taxon>Viridiplantae</taxon>
        <taxon>Chlorophyta</taxon>
        <taxon>core chlorophytes</taxon>
        <taxon>Chlorophyceae</taxon>
        <taxon>CS clade</taxon>
        <taxon>Chlamydomonadales</taxon>
        <taxon>Volvocaceae</taxon>
        <taxon>Volvox</taxon>
    </lineage>
</organism>
<feature type="transmembrane region" description="Helical" evidence="2">
    <location>
        <begin position="148"/>
        <end position="169"/>
    </location>
</feature>
<accession>A0A8J4CK95</accession>
<sequence length="275" mass="30950">MESYGFQYEPGKGHLEWVPAARSNQDGTLVRFRYLLRFCYRANTSSCKALQQRQALKHIGFISSVSSSGRRVVVVRAGPAVDDDEELEKRLAKLKQAKGETPYGLSSKAPVKTEEAPKKKKEKVVYDFSDETLYYEGPPHRGDLAINLMLGTTLFWIPLTIAAIGRGLFVNYKFTNKRISVSTNAPWKTEQLDAAYQEVKEVRSIPRGVGAWGDMVVVLRDGSKIEMRALDRFRELQEYILKRRDELAPRTNELTQEELMGEAAPAKGGKGKGFA</sequence>
<keyword evidence="2" id="KW-1133">Transmembrane helix</keyword>
<keyword evidence="2" id="KW-0812">Transmembrane</keyword>
<feature type="region of interest" description="Disordered" evidence="1">
    <location>
        <begin position="252"/>
        <end position="275"/>
    </location>
</feature>
<comment type="caution">
    <text evidence="4">The sequence shown here is derived from an EMBL/GenBank/DDBJ whole genome shotgun (WGS) entry which is preliminary data.</text>
</comment>